<dbReference type="HOGENOM" id="CLU_169492_2_2_3"/>
<sequence>MSKRKSNISDQPLTVFRRYANLSPQFREDLKALAQTEPKLYDRTWVIIDNTLEDPFKGIGKPEPLKHIGSDIWSRRLSHEHRIVYVVRDERIDFIQAKYHY</sequence>
<dbReference type="SUPFAM" id="SSF143011">
    <property type="entry name" value="RelE-like"/>
    <property type="match status" value="1"/>
</dbReference>
<dbReference type="GO" id="GO:0004519">
    <property type="term" value="F:endonuclease activity"/>
    <property type="evidence" value="ECO:0007669"/>
    <property type="project" value="UniProtKB-KW"/>
</dbReference>
<accession>B0C970</accession>
<dbReference type="Pfam" id="PF06769">
    <property type="entry name" value="YoeB_toxin"/>
    <property type="match status" value="1"/>
</dbReference>
<reference evidence="8 9" key="1">
    <citation type="journal article" date="2008" name="Proc. Natl. Acad. Sci. U.S.A.">
        <title>Niche adaptation and genome expansion in the chlorophyll d-producing cyanobacterium Acaryochloris marina.</title>
        <authorList>
            <person name="Swingley W.D."/>
            <person name="Chen M."/>
            <person name="Cheung P.C."/>
            <person name="Conrad A.L."/>
            <person name="Dejesa L.C."/>
            <person name="Hao J."/>
            <person name="Honchak B.M."/>
            <person name="Karbach L.E."/>
            <person name="Kurdoglu A."/>
            <person name="Lahiri S."/>
            <person name="Mastrian S.D."/>
            <person name="Miyashita H."/>
            <person name="Page L."/>
            <person name="Ramakrishna P."/>
            <person name="Satoh S."/>
            <person name="Sattley W.M."/>
            <person name="Shimada Y."/>
            <person name="Taylor H.L."/>
            <person name="Tomo T."/>
            <person name="Tsuchiya T."/>
            <person name="Wang Z.T."/>
            <person name="Raymond J."/>
            <person name="Mimuro M."/>
            <person name="Blankenship R.E."/>
            <person name="Touchman J.W."/>
        </authorList>
    </citation>
    <scope>NUCLEOTIDE SEQUENCE [LARGE SCALE GENOMIC DNA]</scope>
    <source>
        <strain evidence="9">MBIC 11017</strain>
    </source>
</reference>
<evidence type="ECO:0000256" key="6">
    <source>
        <dbReference type="ARBA" id="ARBA00030388"/>
    </source>
</evidence>
<dbReference type="EMBL" id="CP000828">
    <property type="protein sequence ID" value="ABW27751.1"/>
    <property type="molecule type" value="Genomic_DNA"/>
</dbReference>
<name>B0C970_ACAM1</name>
<dbReference type="GO" id="GO:0045892">
    <property type="term" value="P:negative regulation of DNA-templated transcription"/>
    <property type="evidence" value="ECO:0007669"/>
    <property type="project" value="TreeGrafter"/>
</dbReference>
<keyword evidence="4" id="KW-0255">Endonuclease</keyword>
<evidence type="ECO:0000256" key="3">
    <source>
        <dbReference type="ARBA" id="ARBA00022722"/>
    </source>
</evidence>
<evidence type="ECO:0000313" key="8">
    <source>
        <dbReference type="EMBL" id="ABW27751.1"/>
    </source>
</evidence>
<dbReference type="eggNOG" id="COG4115">
    <property type="taxonomic scope" value="Bacteria"/>
</dbReference>
<evidence type="ECO:0000256" key="2">
    <source>
        <dbReference type="ARBA" id="ARBA00022649"/>
    </source>
</evidence>
<evidence type="ECO:0000256" key="5">
    <source>
        <dbReference type="ARBA" id="ARBA00022801"/>
    </source>
</evidence>
<dbReference type="Proteomes" id="UP000000268">
    <property type="component" value="Chromosome"/>
</dbReference>
<dbReference type="Gene3D" id="3.30.2310.20">
    <property type="entry name" value="RelE-like"/>
    <property type="match status" value="1"/>
</dbReference>
<dbReference type="PANTHER" id="PTHR38039">
    <property type="entry name" value="TOXIN YOEB"/>
    <property type="match status" value="1"/>
</dbReference>
<dbReference type="GO" id="GO:0016787">
    <property type="term" value="F:hydrolase activity"/>
    <property type="evidence" value="ECO:0007669"/>
    <property type="project" value="UniProtKB-KW"/>
</dbReference>
<dbReference type="STRING" id="329726.AM1_2751"/>
<dbReference type="InterPro" id="IPR009614">
    <property type="entry name" value="YoeB_toxin"/>
</dbReference>
<evidence type="ECO:0000256" key="7">
    <source>
        <dbReference type="ARBA" id="ARBA00050056"/>
    </source>
</evidence>
<dbReference type="GO" id="GO:0006401">
    <property type="term" value="P:RNA catabolic process"/>
    <property type="evidence" value="ECO:0007669"/>
    <property type="project" value="InterPro"/>
</dbReference>
<dbReference type="OrthoDB" id="9801102at2"/>
<dbReference type="KEGG" id="amr:AM1_2751"/>
<dbReference type="PANTHER" id="PTHR38039:SF1">
    <property type="entry name" value="TOXIN YOEB"/>
    <property type="match status" value="1"/>
</dbReference>
<dbReference type="AlphaFoldDB" id="B0C970"/>
<keyword evidence="2" id="KW-1277">Toxin-antitoxin system</keyword>
<proteinExistence type="inferred from homology"/>
<evidence type="ECO:0000313" key="9">
    <source>
        <dbReference type="Proteomes" id="UP000000268"/>
    </source>
</evidence>
<protein>
    <recommendedName>
        <fullName evidence="7">Endoribonuclease YoeB</fullName>
    </recommendedName>
    <alternativeName>
        <fullName evidence="6">Putative mRNA interferase YoeB</fullName>
    </alternativeName>
</protein>
<organism evidence="8 9">
    <name type="scientific">Acaryochloris marina (strain MBIC 11017)</name>
    <dbReference type="NCBI Taxonomy" id="329726"/>
    <lineage>
        <taxon>Bacteria</taxon>
        <taxon>Bacillati</taxon>
        <taxon>Cyanobacteriota</taxon>
        <taxon>Cyanophyceae</taxon>
        <taxon>Acaryochloridales</taxon>
        <taxon>Acaryochloridaceae</taxon>
        <taxon>Acaryochloris</taxon>
    </lineage>
</organism>
<evidence type="ECO:0000256" key="1">
    <source>
        <dbReference type="ARBA" id="ARBA00008172"/>
    </source>
</evidence>
<keyword evidence="5" id="KW-0378">Hydrolase</keyword>
<keyword evidence="3" id="KW-0540">Nuclease</keyword>
<dbReference type="RefSeq" id="WP_012163198.1">
    <property type="nucleotide sequence ID" value="NC_009925.1"/>
</dbReference>
<evidence type="ECO:0000256" key="4">
    <source>
        <dbReference type="ARBA" id="ARBA00022759"/>
    </source>
</evidence>
<keyword evidence="9" id="KW-1185">Reference proteome</keyword>
<dbReference type="NCBIfam" id="TIGR02116">
    <property type="entry name" value="toxin_Txe_YoeB"/>
    <property type="match status" value="1"/>
</dbReference>
<dbReference type="InterPro" id="IPR035093">
    <property type="entry name" value="RelE/ParE_toxin_dom_sf"/>
</dbReference>
<comment type="similarity">
    <text evidence="1">Belongs to the YoeB family.</text>
</comment>
<gene>
    <name evidence="8" type="ordered locus">AM1_2751</name>
</gene>